<protein>
    <submittedName>
        <fullName evidence="2">Uncharacterized protein</fullName>
    </submittedName>
</protein>
<evidence type="ECO:0000256" key="1">
    <source>
        <dbReference type="SAM" id="MobiDB-lite"/>
    </source>
</evidence>
<dbReference type="InParanoid" id="Q0EWN9"/>
<dbReference type="HOGENOM" id="CLU_2459980_0_0_0"/>
<proteinExistence type="predicted"/>
<feature type="non-terminal residue" evidence="2">
    <location>
        <position position="1"/>
    </location>
</feature>
<reference evidence="2 3" key="1">
    <citation type="submission" date="2006-09" db="EMBL/GenBank/DDBJ databases">
        <authorList>
            <person name="Emerson D."/>
            <person name="Ferriera S."/>
            <person name="Johnson J."/>
            <person name="Kravitz S."/>
            <person name="Halpern A."/>
            <person name="Remington K."/>
            <person name="Beeson K."/>
            <person name="Tran B."/>
            <person name="Rogers Y.-H."/>
            <person name="Friedman R."/>
            <person name="Venter J.C."/>
        </authorList>
    </citation>
    <scope>NUCLEOTIDE SEQUENCE [LARGE SCALE GENOMIC DNA]</scope>
    <source>
        <strain evidence="2 3">PV-1</strain>
    </source>
</reference>
<evidence type="ECO:0000313" key="3">
    <source>
        <dbReference type="Proteomes" id="UP000005297"/>
    </source>
</evidence>
<sequence>RIACDVAGHTGPQAQLEIRTIGQVYKGRSWVNAQLKQKVADDLFSAFEEQLASTQAHAQKPAPAQATPATTATPADESVATPQSLDNQ</sequence>
<accession>Q0EWN9</accession>
<name>Q0EWN9_9PROT</name>
<evidence type="ECO:0000313" key="2">
    <source>
        <dbReference type="EMBL" id="EAU53638.1"/>
    </source>
</evidence>
<keyword evidence="3" id="KW-1185">Reference proteome</keyword>
<feature type="region of interest" description="Disordered" evidence="1">
    <location>
        <begin position="53"/>
        <end position="88"/>
    </location>
</feature>
<comment type="caution">
    <text evidence="2">The sequence shown here is derived from an EMBL/GenBank/DDBJ whole genome shotgun (WGS) entry which is preliminary data.</text>
</comment>
<gene>
    <name evidence="2" type="ORF">SPV1_12315</name>
</gene>
<dbReference type="EMBL" id="AATS01000019">
    <property type="protein sequence ID" value="EAU53638.1"/>
    <property type="molecule type" value="Genomic_DNA"/>
</dbReference>
<organism evidence="2 3">
    <name type="scientific">Mariprofundus ferrooxydans PV-1</name>
    <dbReference type="NCBI Taxonomy" id="314345"/>
    <lineage>
        <taxon>Bacteria</taxon>
        <taxon>Pseudomonadati</taxon>
        <taxon>Pseudomonadota</taxon>
        <taxon>Candidatius Mariprofundia</taxon>
        <taxon>Mariprofundales</taxon>
        <taxon>Mariprofundaceae</taxon>
        <taxon>Mariprofundus</taxon>
    </lineage>
</organism>
<feature type="compositionally biased region" description="Low complexity" evidence="1">
    <location>
        <begin position="54"/>
        <end position="75"/>
    </location>
</feature>
<dbReference type="Proteomes" id="UP000005297">
    <property type="component" value="Unassembled WGS sequence"/>
</dbReference>
<dbReference type="AlphaFoldDB" id="Q0EWN9"/>